<proteinExistence type="predicted"/>
<dbReference type="EMBL" id="JAIWYP010000009">
    <property type="protein sequence ID" value="KAH3778220.1"/>
    <property type="molecule type" value="Genomic_DNA"/>
</dbReference>
<gene>
    <name evidence="2" type="ORF">DPMN_179674</name>
</gene>
<keyword evidence="3" id="KW-1185">Reference proteome</keyword>
<dbReference type="Proteomes" id="UP000828390">
    <property type="component" value="Unassembled WGS sequence"/>
</dbReference>
<reference evidence="2" key="1">
    <citation type="journal article" date="2019" name="bioRxiv">
        <title>The Genome of the Zebra Mussel, Dreissena polymorpha: A Resource for Invasive Species Research.</title>
        <authorList>
            <person name="McCartney M.A."/>
            <person name="Auch B."/>
            <person name="Kono T."/>
            <person name="Mallez S."/>
            <person name="Zhang Y."/>
            <person name="Obille A."/>
            <person name="Becker A."/>
            <person name="Abrahante J.E."/>
            <person name="Garbe J."/>
            <person name="Badalamenti J.P."/>
            <person name="Herman A."/>
            <person name="Mangelson H."/>
            <person name="Liachko I."/>
            <person name="Sullivan S."/>
            <person name="Sone E.D."/>
            <person name="Koren S."/>
            <person name="Silverstein K.A.T."/>
            <person name="Beckman K.B."/>
            <person name="Gohl D.M."/>
        </authorList>
    </citation>
    <scope>NUCLEOTIDE SEQUENCE</scope>
    <source>
        <strain evidence="2">Duluth1</strain>
        <tissue evidence="2">Whole animal</tissue>
    </source>
</reference>
<feature type="region of interest" description="Disordered" evidence="1">
    <location>
        <begin position="1"/>
        <end position="50"/>
    </location>
</feature>
<feature type="compositionally biased region" description="Polar residues" evidence="1">
    <location>
        <begin position="13"/>
        <end position="29"/>
    </location>
</feature>
<feature type="compositionally biased region" description="Basic and acidic residues" evidence="1">
    <location>
        <begin position="30"/>
        <end position="41"/>
    </location>
</feature>
<dbReference type="AlphaFoldDB" id="A0A9D4IKZ6"/>
<evidence type="ECO:0000313" key="2">
    <source>
        <dbReference type="EMBL" id="KAH3778220.1"/>
    </source>
</evidence>
<organism evidence="2 3">
    <name type="scientific">Dreissena polymorpha</name>
    <name type="common">Zebra mussel</name>
    <name type="synonym">Mytilus polymorpha</name>
    <dbReference type="NCBI Taxonomy" id="45954"/>
    <lineage>
        <taxon>Eukaryota</taxon>
        <taxon>Metazoa</taxon>
        <taxon>Spiralia</taxon>
        <taxon>Lophotrochozoa</taxon>
        <taxon>Mollusca</taxon>
        <taxon>Bivalvia</taxon>
        <taxon>Autobranchia</taxon>
        <taxon>Heteroconchia</taxon>
        <taxon>Euheterodonta</taxon>
        <taxon>Imparidentia</taxon>
        <taxon>Neoheterodontei</taxon>
        <taxon>Myida</taxon>
        <taxon>Dreissenoidea</taxon>
        <taxon>Dreissenidae</taxon>
        <taxon>Dreissena</taxon>
    </lineage>
</organism>
<comment type="caution">
    <text evidence="2">The sequence shown here is derived from an EMBL/GenBank/DDBJ whole genome shotgun (WGS) entry which is preliminary data.</text>
</comment>
<name>A0A9D4IKZ6_DREPO</name>
<protein>
    <submittedName>
        <fullName evidence="2">Uncharacterized protein</fullName>
    </submittedName>
</protein>
<evidence type="ECO:0000256" key="1">
    <source>
        <dbReference type="SAM" id="MobiDB-lite"/>
    </source>
</evidence>
<reference evidence="2" key="2">
    <citation type="submission" date="2020-11" db="EMBL/GenBank/DDBJ databases">
        <authorList>
            <person name="McCartney M.A."/>
            <person name="Auch B."/>
            <person name="Kono T."/>
            <person name="Mallez S."/>
            <person name="Becker A."/>
            <person name="Gohl D.M."/>
            <person name="Silverstein K.A.T."/>
            <person name="Koren S."/>
            <person name="Bechman K.B."/>
            <person name="Herman A."/>
            <person name="Abrahante J.E."/>
            <person name="Garbe J."/>
        </authorList>
    </citation>
    <scope>NUCLEOTIDE SEQUENCE</scope>
    <source>
        <strain evidence="2">Duluth1</strain>
        <tissue evidence="2">Whole animal</tissue>
    </source>
</reference>
<sequence length="50" mass="5844">MPQMRIHRKELSGATSRFLTTSHFSSKPDTWNRKQCPKDQRTCMTSNTES</sequence>
<accession>A0A9D4IKZ6</accession>
<evidence type="ECO:0000313" key="3">
    <source>
        <dbReference type="Proteomes" id="UP000828390"/>
    </source>
</evidence>